<comment type="caution">
    <text evidence="9">The sequence shown here is derived from an EMBL/GenBank/DDBJ whole genome shotgun (WGS) entry which is preliminary data.</text>
</comment>
<evidence type="ECO:0000256" key="1">
    <source>
        <dbReference type="ARBA" id="ARBA00004651"/>
    </source>
</evidence>
<sequence>MFNSKLLTMISLFLLQAENRSFFTTFFARLQEGGMFFMFPILLMLLLVLFLIVRGLISLRNEQKGFQKNIQLLNSIGLLTLVWGMLGQLIGIVGMFDQLEEIGNISTPIFAGGLKVSALPPIFGFLVFIISRVASIIFTWIAKESE</sequence>
<protein>
    <recommendedName>
        <fullName evidence="8">MotA/TolQ/ExbB proton channel domain-containing protein</fullName>
    </recommendedName>
</protein>
<keyword evidence="6" id="KW-0813">Transport</keyword>
<keyword evidence="6" id="KW-0653">Protein transport</keyword>
<keyword evidence="5 7" id="KW-0472">Membrane</keyword>
<reference evidence="9 10" key="1">
    <citation type="journal article" date="2019" name="Int. J. Syst. Evol. Microbiol.">
        <title>The Global Catalogue of Microorganisms (GCM) 10K type strain sequencing project: providing services to taxonomists for standard genome sequencing and annotation.</title>
        <authorList>
            <consortium name="The Broad Institute Genomics Platform"/>
            <consortium name="The Broad Institute Genome Sequencing Center for Infectious Disease"/>
            <person name="Wu L."/>
            <person name="Ma J."/>
        </authorList>
    </citation>
    <scope>NUCLEOTIDE SEQUENCE [LARGE SCALE GENOMIC DNA]</scope>
    <source>
        <strain evidence="9 10">JCM 15974</strain>
    </source>
</reference>
<dbReference type="EMBL" id="BAAAGE010000002">
    <property type="protein sequence ID" value="GAA0719617.1"/>
    <property type="molecule type" value="Genomic_DNA"/>
</dbReference>
<keyword evidence="3 7" id="KW-0812">Transmembrane</keyword>
<keyword evidence="2" id="KW-1003">Cell membrane</keyword>
<accession>A0ABN1IRH8</accession>
<proteinExistence type="inferred from homology"/>
<evidence type="ECO:0000256" key="7">
    <source>
        <dbReference type="SAM" id="Phobius"/>
    </source>
</evidence>
<evidence type="ECO:0000256" key="4">
    <source>
        <dbReference type="ARBA" id="ARBA00022989"/>
    </source>
</evidence>
<name>A0ABN1IRH8_9FLAO</name>
<organism evidence="9 10">
    <name type="scientific">Aquimarina litoralis</name>
    <dbReference type="NCBI Taxonomy" id="584605"/>
    <lineage>
        <taxon>Bacteria</taxon>
        <taxon>Pseudomonadati</taxon>
        <taxon>Bacteroidota</taxon>
        <taxon>Flavobacteriia</taxon>
        <taxon>Flavobacteriales</taxon>
        <taxon>Flavobacteriaceae</taxon>
        <taxon>Aquimarina</taxon>
    </lineage>
</organism>
<feature type="domain" description="MotA/TolQ/ExbB proton channel" evidence="8">
    <location>
        <begin position="59"/>
        <end position="135"/>
    </location>
</feature>
<gene>
    <name evidence="9" type="ORF">GCM10009430_18880</name>
</gene>
<evidence type="ECO:0000313" key="9">
    <source>
        <dbReference type="EMBL" id="GAA0719617.1"/>
    </source>
</evidence>
<evidence type="ECO:0000256" key="6">
    <source>
        <dbReference type="RuleBase" id="RU004057"/>
    </source>
</evidence>
<comment type="similarity">
    <text evidence="6">Belongs to the exbB/tolQ family.</text>
</comment>
<evidence type="ECO:0000256" key="2">
    <source>
        <dbReference type="ARBA" id="ARBA00022475"/>
    </source>
</evidence>
<keyword evidence="10" id="KW-1185">Reference proteome</keyword>
<evidence type="ECO:0000259" key="8">
    <source>
        <dbReference type="Pfam" id="PF01618"/>
    </source>
</evidence>
<keyword evidence="4 7" id="KW-1133">Transmembrane helix</keyword>
<feature type="transmembrane region" description="Helical" evidence="7">
    <location>
        <begin position="78"/>
        <end position="96"/>
    </location>
</feature>
<evidence type="ECO:0000313" key="10">
    <source>
        <dbReference type="Proteomes" id="UP001501758"/>
    </source>
</evidence>
<evidence type="ECO:0000256" key="3">
    <source>
        <dbReference type="ARBA" id="ARBA00022692"/>
    </source>
</evidence>
<dbReference type="Proteomes" id="UP001501758">
    <property type="component" value="Unassembled WGS sequence"/>
</dbReference>
<dbReference type="InterPro" id="IPR002898">
    <property type="entry name" value="MotA_ExbB_proton_chnl"/>
</dbReference>
<dbReference type="Pfam" id="PF01618">
    <property type="entry name" value="MotA_ExbB"/>
    <property type="match status" value="1"/>
</dbReference>
<evidence type="ECO:0000256" key="5">
    <source>
        <dbReference type="ARBA" id="ARBA00023136"/>
    </source>
</evidence>
<comment type="subcellular location">
    <subcellularLocation>
        <location evidence="1">Cell membrane</location>
        <topology evidence="1">Multi-pass membrane protein</topology>
    </subcellularLocation>
    <subcellularLocation>
        <location evidence="6">Membrane</location>
        <topology evidence="6">Multi-pass membrane protein</topology>
    </subcellularLocation>
</comment>
<feature type="transmembrane region" description="Helical" evidence="7">
    <location>
        <begin position="35"/>
        <end position="57"/>
    </location>
</feature>